<dbReference type="Pfam" id="PF13456">
    <property type="entry name" value="RVT_3"/>
    <property type="match status" value="1"/>
</dbReference>
<accession>A0A7N2MJH1</accession>
<sequence>MWCGAVWRLKVVDEHRAEYFIIMAWMLWNRRNLVRLNRPAQTLEYITRAAGNFLQDFLKAQEPVQVTRQAATVHHWCPPPHARFKANFDGAVFQSSNEAGIGVVIRDHRGEIIGSLSLHMPLPPTVAEVEALACCRAVLFAKELCLHEVLFEVDSQIVINALADGRAEQSTYGHIIVDILYEAAQLSFSEFVYFNCNCNRVADAMAKKAKPGLEFQVWLEDIPEEFVPLVLADIS</sequence>
<dbReference type="InterPro" id="IPR052929">
    <property type="entry name" value="RNase_H-like_EbsB-rel"/>
</dbReference>
<dbReference type="Gene3D" id="3.30.420.10">
    <property type="entry name" value="Ribonuclease H-like superfamily/Ribonuclease H"/>
    <property type="match status" value="1"/>
</dbReference>
<dbReference type="InterPro" id="IPR002156">
    <property type="entry name" value="RNaseH_domain"/>
</dbReference>
<dbReference type="InterPro" id="IPR036397">
    <property type="entry name" value="RNaseH_sf"/>
</dbReference>
<dbReference type="GO" id="GO:0003676">
    <property type="term" value="F:nucleic acid binding"/>
    <property type="evidence" value="ECO:0007669"/>
    <property type="project" value="InterPro"/>
</dbReference>
<evidence type="ECO:0000259" key="1">
    <source>
        <dbReference type="Pfam" id="PF13456"/>
    </source>
</evidence>
<dbReference type="GO" id="GO:0004523">
    <property type="term" value="F:RNA-DNA hybrid ribonuclease activity"/>
    <property type="evidence" value="ECO:0007669"/>
    <property type="project" value="InterPro"/>
</dbReference>
<dbReference type="EMBL" id="LRBV02000009">
    <property type="status" value="NOT_ANNOTATED_CDS"/>
    <property type="molecule type" value="Genomic_DNA"/>
</dbReference>
<reference evidence="2 3" key="1">
    <citation type="journal article" date="2016" name="G3 (Bethesda)">
        <title>First Draft Assembly and Annotation of the Genome of a California Endemic Oak Quercus lobata Nee (Fagaceae).</title>
        <authorList>
            <person name="Sork V.L."/>
            <person name="Fitz-Gibbon S.T."/>
            <person name="Puiu D."/>
            <person name="Crepeau M."/>
            <person name="Gugger P.F."/>
            <person name="Sherman R."/>
            <person name="Stevens K."/>
            <person name="Langley C.H."/>
            <person name="Pellegrini M."/>
            <person name="Salzberg S.L."/>
        </authorList>
    </citation>
    <scope>NUCLEOTIDE SEQUENCE [LARGE SCALE GENOMIC DNA]</scope>
    <source>
        <strain evidence="2 3">cv. SW786</strain>
    </source>
</reference>
<evidence type="ECO:0000313" key="2">
    <source>
        <dbReference type="EnsemblPlants" id="QL09p043312:mrna"/>
    </source>
</evidence>
<dbReference type="InParanoid" id="A0A7N2MJH1"/>
<dbReference type="OMA" id="RIWDEEC"/>
<evidence type="ECO:0000313" key="3">
    <source>
        <dbReference type="Proteomes" id="UP000594261"/>
    </source>
</evidence>
<organism evidence="2 3">
    <name type="scientific">Quercus lobata</name>
    <name type="common">Valley oak</name>
    <dbReference type="NCBI Taxonomy" id="97700"/>
    <lineage>
        <taxon>Eukaryota</taxon>
        <taxon>Viridiplantae</taxon>
        <taxon>Streptophyta</taxon>
        <taxon>Embryophyta</taxon>
        <taxon>Tracheophyta</taxon>
        <taxon>Spermatophyta</taxon>
        <taxon>Magnoliopsida</taxon>
        <taxon>eudicotyledons</taxon>
        <taxon>Gunneridae</taxon>
        <taxon>Pentapetalae</taxon>
        <taxon>rosids</taxon>
        <taxon>fabids</taxon>
        <taxon>Fagales</taxon>
        <taxon>Fagaceae</taxon>
        <taxon>Quercus</taxon>
    </lineage>
</organism>
<keyword evidence="3" id="KW-1185">Reference proteome</keyword>
<dbReference type="SUPFAM" id="SSF53098">
    <property type="entry name" value="Ribonuclease H-like"/>
    <property type="match status" value="1"/>
</dbReference>
<dbReference type="Proteomes" id="UP000594261">
    <property type="component" value="Chromosome 9"/>
</dbReference>
<name>A0A7N2MJH1_QUELO</name>
<dbReference type="PANTHER" id="PTHR47074">
    <property type="entry name" value="BNAC02G40300D PROTEIN"/>
    <property type="match status" value="1"/>
</dbReference>
<dbReference type="InterPro" id="IPR044730">
    <property type="entry name" value="RNase_H-like_dom_plant"/>
</dbReference>
<dbReference type="Gramene" id="QL09p043312:mrna">
    <property type="protein sequence ID" value="QL09p043312:mrna"/>
    <property type="gene ID" value="QL09p043312"/>
</dbReference>
<feature type="domain" description="RNase H type-1" evidence="1">
    <location>
        <begin position="87"/>
        <end position="209"/>
    </location>
</feature>
<dbReference type="AlphaFoldDB" id="A0A7N2MJH1"/>
<dbReference type="EnsemblPlants" id="QL09p043312:mrna">
    <property type="protein sequence ID" value="QL09p043312:mrna"/>
    <property type="gene ID" value="QL09p043312"/>
</dbReference>
<dbReference type="CDD" id="cd06222">
    <property type="entry name" value="RNase_H_like"/>
    <property type="match status" value="1"/>
</dbReference>
<dbReference type="PANTHER" id="PTHR47074:SF48">
    <property type="entry name" value="POLYNUCLEOTIDYL TRANSFERASE, RIBONUCLEASE H-LIKE SUPERFAMILY PROTEIN"/>
    <property type="match status" value="1"/>
</dbReference>
<reference evidence="2" key="2">
    <citation type="submission" date="2021-01" db="UniProtKB">
        <authorList>
            <consortium name="EnsemblPlants"/>
        </authorList>
    </citation>
    <scope>IDENTIFICATION</scope>
</reference>
<protein>
    <recommendedName>
        <fullName evidence="1">RNase H type-1 domain-containing protein</fullName>
    </recommendedName>
</protein>
<proteinExistence type="predicted"/>
<dbReference type="InterPro" id="IPR012337">
    <property type="entry name" value="RNaseH-like_sf"/>
</dbReference>